<dbReference type="EMBL" id="JXXK01000010">
    <property type="protein sequence ID" value="KJF40044.1"/>
    <property type="molecule type" value="Genomic_DNA"/>
</dbReference>
<dbReference type="RefSeq" id="WP_156146248.1">
    <property type="nucleotide sequence ID" value="NZ_JXXK01000010.1"/>
</dbReference>
<dbReference type="GeneID" id="42856676"/>
<keyword evidence="2" id="KW-1185">Reference proteome</keyword>
<comment type="caution">
    <text evidence="1">The sequence shown here is derived from an EMBL/GenBank/DDBJ whole genome shotgun (WGS) entry which is preliminary data.</text>
</comment>
<dbReference type="Proteomes" id="UP000032483">
    <property type="component" value="Unassembled WGS sequence"/>
</dbReference>
<proteinExistence type="predicted"/>
<organism evidence="1 2">
    <name type="scientific">Ruthenibacterium lactatiformans</name>
    <dbReference type="NCBI Taxonomy" id="1550024"/>
    <lineage>
        <taxon>Bacteria</taxon>
        <taxon>Bacillati</taxon>
        <taxon>Bacillota</taxon>
        <taxon>Clostridia</taxon>
        <taxon>Eubacteriales</taxon>
        <taxon>Oscillospiraceae</taxon>
        <taxon>Ruthenibacterium</taxon>
    </lineage>
</organism>
<evidence type="ECO:0000313" key="1">
    <source>
        <dbReference type="EMBL" id="KJF40044.1"/>
    </source>
</evidence>
<sequence length="96" mass="11020">MFENGESAACGPLPILLMEELQMEKKYFIPVVNDIYTNRNGSQYRCTDRVKGIRPCETIAYFTRLSDGWSLTAHGPQIYDDGTIEWNYSTGGYWPQ</sequence>
<name>A0A0D8IZW0_9FIRM</name>
<gene>
    <name evidence="1" type="ORF">TQ39_08725</name>
</gene>
<accession>A0A0D8IZW0</accession>
<reference evidence="1" key="1">
    <citation type="submission" date="2015-02" db="EMBL/GenBank/DDBJ databases">
        <title>A novel member of the family Ruminococcaceae isolated from human feces.</title>
        <authorList>
            <person name="Shkoporov A.N."/>
            <person name="Chaplin A.V."/>
            <person name="Motuzova O.V."/>
            <person name="Kafarskaia L.I."/>
            <person name="Khokhlova E.V."/>
            <person name="Efimov B.A."/>
        </authorList>
    </citation>
    <scope>NUCLEOTIDE SEQUENCE [LARGE SCALE GENOMIC DNA]</scope>
    <source>
        <strain evidence="1">585-1</strain>
    </source>
</reference>
<protein>
    <submittedName>
        <fullName evidence="1">Uncharacterized protein</fullName>
    </submittedName>
</protein>
<evidence type="ECO:0000313" key="2">
    <source>
        <dbReference type="Proteomes" id="UP000032483"/>
    </source>
</evidence>
<dbReference type="AlphaFoldDB" id="A0A0D8IZW0"/>